<dbReference type="AlphaFoldDB" id="A0A285NUP6"/>
<proteinExistence type="predicted"/>
<feature type="signal peptide" evidence="1">
    <location>
        <begin position="1"/>
        <end position="17"/>
    </location>
</feature>
<dbReference type="PANTHER" id="PTHR30189:SF1">
    <property type="entry name" value="LPS-ASSEMBLY PROTEIN LPTD"/>
    <property type="match status" value="1"/>
</dbReference>
<dbReference type="GO" id="GO:0009279">
    <property type="term" value="C:cell outer membrane"/>
    <property type="evidence" value="ECO:0007669"/>
    <property type="project" value="TreeGrafter"/>
</dbReference>
<organism evidence="3 4">
    <name type="scientific">Hydrogenobacter hydrogenophilus</name>
    <dbReference type="NCBI Taxonomy" id="35835"/>
    <lineage>
        <taxon>Bacteria</taxon>
        <taxon>Pseudomonadati</taxon>
        <taxon>Aquificota</taxon>
        <taxon>Aquificia</taxon>
        <taxon>Aquificales</taxon>
        <taxon>Aquificaceae</taxon>
        <taxon>Hydrogenobacter</taxon>
    </lineage>
</organism>
<dbReference type="PANTHER" id="PTHR30189">
    <property type="entry name" value="LPS-ASSEMBLY PROTEIN"/>
    <property type="match status" value="1"/>
</dbReference>
<dbReference type="GO" id="GO:1990351">
    <property type="term" value="C:transporter complex"/>
    <property type="evidence" value="ECO:0007669"/>
    <property type="project" value="TreeGrafter"/>
</dbReference>
<accession>A0A285NUP6</accession>
<evidence type="ECO:0000259" key="2">
    <source>
        <dbReference type="Pfam" id="PF04453"/>
    </source>
</evidence>
<dbReference type="InterPro" id="IPR050218">
    <property type="entry name" value="LptD"/>
</dbReference>
<name>A0A285NUP6_9AQUI</name>
<keyword evidence="1" id="KW-0732">Signal</keyword>
<evidence type="ECO:0000256" key="1">
    <source>
        <dbReference type="SAM" id="SignalP"/>
    </source>
</evidence>
<dbReference type="EMBL" id="OBEN01000002">
    <property type="protein sequence ID" value="SNZ13175.1"/>
    <property type="molecule type" value="Genomic_DNA"/>
</dbReference>
<reference evidence="4" key="1">
    <citation type="submission" date="2017-09" db="EMBL/GenBank/DDBJ databases">
        <authorList>
            <person name="Varghese N."/>
            <person name="Submissions S."/>
        </authorList>
    </citation>
    <scope>NUCLEOTIDE SEQUENCE [LARGE SCALE GENOMIC DNA]</scope>
    <source>
        <strain evidence="4">DSM 2913</strain>
    </source>
</reference>
<gene>
    <name evidence="3" type="ORF">SAMN06265353_0647</name>
</gene>
<dbReference type="InterPro" id="IPR007543">
    <property type="entry name" value="LptD_C"/>
</dbReference>
<dbReference type="Pfam" id="PF04453">
    <property type="entry name" value="LptD"/>
    <property type="match status" value="1"/>
</dbReference>
<feature type="domain" description="LptD C-terminal" evidence="2">
    <location>
        <begin position="279"/>
        <end position="579"/>
    </location>
</feature>
<dbReference type="OrthoDB" id="9760225at2"/>
<evidence type="ECO:0000313" key="4">
    <source>
        <dbReference type="Proteomes" id="UP000218627"/>
    </source>
</evidence>
<dbReference type="RefSeq" id="WP_096601054.1">
    <property type="nucleotide sequence ID" value="NZ_OBEN01000002.1"/>
</dbReference>
<protein>
    <submittedName>
        <fullName evidence="3">LPS-assembly protein</fullName>
    </submittedName>
</protein>
<dbReference type="GO" id="GO:0061024">
    <property type="term" value="P:membrane organization"/>
    <property type="evidence" value="ECO:0007669"/>
    <property type="project" value="InterPro"/>
</dbReference>
<dbReference type="Proteomes" id="UP000218627">
    <property type="component" value="Unassembled WGS sequence"/>
</dbReference>
<evidence type="ECO:0000313" key="3">
    <source>
        <dbReference type="EMBL" id="SNZ13175.1"/>
    </source>
</evidence>
<feature type="chain" id="PRO_5013103411" evidence="1">
    <location>
        <begin position="18"/>
        <end position="661"/>
    </location>
</feature>
<sequence>MLRTGIILALCTSFAFSAEIFSDYLERLPDKTLIAKGRVQAYYEKYYLEADYVRYNPETKEVYAEGNVYVKSFDGRIEAWGRIAFLNLREDTGYFLDTNGRFEKFYITAQRVDKDKEVYYVEKGDITTCPPSRKEMTLCFSHAKVTEKYVFSYNNSLRLFKLPIAYLPFSVFPVGDRRSGLLPPVIGSNTYNTFIYQQPIYWAISQDKDATLTLDIRDKQASGLSLEYRQAISKKKDVYADVSLYKEPTPPGRWWEGRDLSTFRENRYRIKFDLDLGNLKAGLDTASDPYFLQDVYLHTKDKTIPYLTSYISYTKDTDSILFNFNAERFYDTTSPNNKQTLQRLPEIGLYYKDRQLFGKLYFNATFNYTNFYREVGPRAHRVLLFPQIALPLNVFGRVIYSTLTFEEGFYFSSNLSNTDKSFSTVHLSERLPFFFDKKWKDLDLKNVLELSYSYRPKGYNNPRFDNLDSIDKENTLRLTFRNYTFYKGRQVLSWYLEGGYSFLESFSFGGQQINKKFVPVRSIISLFPFPFVNLNSDVLYDPNHTQILNNTTYLNIYLKPSNITLGYVQSKDISGNRLNDQLLISANSSYKNITMTFGLIHDNRSNKDLLRQIRLDYAGACWSFGLLLKDNYDGNRKKYIKEVFLTFNVFDLQKLTLPLRR</sequence>
<keyword evidence="4" id="KW-1185">Reference proteome</keyword>